<feature type="region of interest" description="Disordered" evidence="1">
    <location>
        <begin position="1"/>
        <end position="35"/>
    </location>
</feature>
<gene>
    <name evidence="3" type="ORF">GII31_07350</name>
</gene>
<dbReference type="InterPro" id="IPR007569">
    <property type="entry name" value="DUF559"/>
</dbReference>
<dbReference type="InterPro" id="IPR011335">
    <property type="entry name" value="Restrct_endonuc-II-like"/>
</dbReference>
<protein>
    <submittedName>
        <fullName evidence="3">DUF559 domain-containing protein</fullName>
    </submittedName>
</protein>
<accession>A0ABX6IFW8</accession>
<dbReference type="SUPFAM" id="SSF52980">
    <property type="entry name" value="Restriction endonuclease-like"/>
    <property type="match status" value="1"/>
</dbReference>
<evidence type="ECO:0000259" key="2">
    <source>
        <dbReference type="Pfam" id="PF04480"/>
    </source>
</evidence>
<name>A0ABX6IFW8_9ACTN</name>
<feature type="compositionally biased region" description="Pro residues" evidence="1">
    <location>
        <begin position="1"/>
        <end position="17"/>
    </location>
</feature>
<evidence type="ECO:0000313" key="4">
    <source>
        <dbReference type="Proteomes" id="UP001059836"/>
    </source>
</evidence>
<evidence type="ECO:0000256" key="1">
    <source>
        <dbReference type="SAM" id="MobiDB-lite"/>
    </source>
</evidence>
<dbReference type="Pfam" id="PF04480">
    <property type="entry name" value="DUF559"/>
    <property type="match status" value="1"/>
</dbReference>
<dbReference type="Gene3D" id="3.40.960.10">
    <property type="entry name" value="VSR Endonuclease"/>
    <property type="match status" value="1"/>
</dbReference>
<keyword evidence="4" id="KW-1185">Reference proteome</keyword>
<feature type="domain" description="DUF559" evidence="2">
    <location>
        <begin position="235"/>
        <end position="328"/>
    </location>
</feature>
<dbReference type="EMBL" id="CP045809">
    <property type="protein sequence ID" value="QHN34744.1"/>
    <property type="molecule type" value="Genomic_DNA"/>
</dbReference>
<dbReference type="Proteomes" id="UP001059836">
    <property type="component" value="Chromosome"/>
</dbReference>
<sequence length="336" mass="36874">MTSPARPPTPPGNPPSPTEFAVDPGFRDQQQTHTKREPFAHLVRQIRVDLNEFVIRHDGVVSARQARGFLSTSAIGRRLSSGVWTAVTPGVYLVAGHQRSARAQARIAALSVGDDAVLGGEAAAWWLDIVDKPPRKHLVYTATRGRYARASSTTVVRQRHLDPHDISVVDDLPVTAREASVLDAALTLGISVVDSALLRGFVTLPGLEAAHQRYPGRRGIANINRFLALLRSGARSEAERVVVRMFRRAHVTGWIANHPVGGYLIDFAFPDINLAIEIDGFGWHRDVGAFQHDRTRRNALVAAGWTVLNYTWADLLERPSETLGEIATVRHQLTAA</sequence>
<reference evidence="3" key="1">
    <citation type="journal article" date="2021" name="Nat. Microbiol.">
        <title>Cocultivation of an ultrasmall environmental parasitic bacterium with lytic ability against bacteria associated with wastewater foams.</title>
        <authorList>
            <person name="Batinovic S."/>
            <person name="Rose J.J.A."/>
            <person name="Ratcliffe J."/>
            <person name="Seviour R.J."/>
            <person name="Petrovski S."/>
        </authorList>
    </citation>
    <scope>NUCLEOTIDE SEQUENCE</scope>
    <source>
        <strain evidence="3">CON9</strain>
    </source>
</reference>
<evidence type="ECO:0000313" key="3">
    <source>
        <dbReference type="EMBL" id="QHN34744.1"/>
    </source>
</evidence>
<proteinExistence type="predicted"/>
<organism evidence="3 4">
    <name type="scientific">Gordonia pseudamarae</name>
    <dbReference type="NCBI Taxonomy" id="2831662"/>
    <lineage>
        <taxon>Bacteria</taxon>
        <taxon>Bacillati</taxon>
        <taxon>Actinomycetota</taxon>
        <taxon>Actinomycetes</taxon>
        <taxon>Mycobacteriales</taxon>
        <taxon>Gordoniaceae</taxon>
        <taxon>Gordonia</taxon>
    </lineage>
</organism>